<dbReference type="FunFam" id="3.40.50.720:FF:000209">
    <property type="entry name" value="Polyketide synthase Pks12"/>
    <property type="match status" value="1"/>
</dbReference>
<dbReference type="SMART" id="SM00822">
    <property type="entry name" value="PKS_KR"/>
    <property type="match status" value="1"/>
</dbReference>
<dbReference type="Gene3D" id="3.40.47.10">
    <property type="match status" value="1"/>
</dbReference>
<dbReference type="Pfam" id="PF08240">
    <property type="entry name" value="ADH_N"/>
    <property type="match status" value="1"/>
</dbReference>
<dbReference type="InterPro" id="IPR013217">
    <property type="entry name" value="Methyltransf_12"/>
</dbReference>
<evidence type="ECO:0000259" key="10">
    <source>
        <dbReference type="PROSITE" id="PS52004"/>
    </source>
</evidence>
<feature type="region of interest" description="N-terminal hotdog fold" evidence="8">
    <location>
        <begin position="925"/>
        <end position="1059"/>
    </location>
</feature>
<dbReference type="InterPro" id="IPR013149">
    <property type="entry name" value="ADH-like_C"/>
</dbReference>
<dbReference type="PANTHER" id="PTHR43775">
    <property type="entry name" value="FATTY ACID SYNTHASE"/>
    <property type="match status" value="1"/>
</dbReference>
<dbReference type="InterPro" id="IPR001227">
    <property type="entry name" value="Ac_transferase_dom_sf"/>
</dbReference>
<sequence>MATDKTMPIAIIGMNMKFPGDAVSSQAFWELVMSGRNVSKEIPADRFNIDGTESLSFYHPDPNRLDSLRIRHAHFMEEDPRSFDAPFFNMSYAEASVLDPQQRGLLEGAYRTFENAGIPVETLPRSRTSVYCASFSRDGETITGRDFSAQSRYHATANGSSMLSNRISHFFDLAGPSLTVDTACSSGLYALHLGAQSILTGESAMSLVCGANTFITPESQALALSNGGFLSVDGKSYSFDAKANGYARGEGFGFVLLKPLDAALKDGDVVRAVIRATGANQDGRTPSITQPSQQAQFDLLRDTYRVAGLDVADTDYVEAHGTGTPVGDPIEAAAIGQAFREGRKPDRPLYVGSVKANIGHLEGASGMAGVIKAVLALENAVIPPIAMFEKANPAIDVEGFQLAFPKEAIPWPTGDIRRASVSSFGYGGSNAHVILDDANGHTNGNGALPSATPYAIIPFSAADSDGTKRQAEALQTFFSSHKARDTANFLSDLTYTLSSHRSLLKFRSFAVVSSLADDLTTLVSPSTFSSTSSVPDLSFVFTGQGAQYARMATGLLHYPIFRQSLLDCDAYLTTLGSTWSVLEELEKNKDASKVDKPALSQPLCTAIQIALVDLLRTWDIAPRSVVGHSSGEVAAAYCAGGLDRESAWKVAYFRGVVADKLVSDPAREATTMMSVGLGKEAVQAYLKAEPTVTVACENSPINVTLSGPTAAIACLFEKLDAEEVFARKLPVKIGYHSEALRDGAVEYEGLLTGICAPVRDSKEPSTVAFFSSTEGGFITLGSLARPSYWVKNLLSPVLFTDAVTALVSERKQATKFLIEIGPQSALRRPVKDILTHLGEGEDKWSYAAVLNPRQHDIRSLLETIGSLWSGGLPIDLNIPNQATLKPKAQPKRLTDLPSYSFSRAKLYWDEPRLSALYSKRPFRRHALLGLRENDFNTAQPTWHHKIRLAEAPWILDHALEGSPLYPGTGMLVMAIEATRQLIPPNAAISGYKLENVRFMRSIPVNETEKGTEAKIYLQPRRHTAKDAAQGVYDWRVFTLGGDEWIECAFGSIRVELEDGDDSPQTLARKARWVNAVREEHANAAGQCTLSVQSSQLYENLSKKSGFDYGPYFQGLQDIKYSRNGCASGTLALRDYAKKMPYAAEDPCVIHPTTFDSVFHVGFVSLSMGGWEAIPTLMFSNLKELWVSHKLFTQSGNPLLHVATREVARTFREFEWDASTLLAETGEPVIVAKGERGTVIAGAGSSARDDDGASRFSYGIDFKPDLSLLGPAETETYLKALYARDPQFSPDPKDAEAVDRADAIALYFIEQALDKIENGEPVTFDNHLTKYVDFLRKVRANREKYTLASRGLGHLNIEDVLREADGEPTQKLVKKAGQHLYGILTGTDNALQIIFEGNLANDFYHCDFYSRHYRKAGAYMNILAHGNPQLRVCEVGAGTGSATSKVLPFLVDSEGLEGDQLVRFGEYAYTDVSVGFFEKAREKFTFAEKHMRFAKLDLEVCPSLQGFELGSYDVILACNVIHTTSDLMKCLRDLYALLRPGGKLIMMETTVDNIRDGIIFGLLPGWWMREGHWWEGEDVDAVPGEDEALGPILTEDGWDAALKTAGFSGVDMIFRDNEYKPRHRVSTLVATRPEEIESKDARESWVIIADPAQAAHADALKAKLSAVPWIGETKTYTLDGLVAAGLELSSTNVISLLELDASLFGTIADPQFEALKKISLDAKRVLWVTHGGSPSASNPAAEMAVGFSRSICSERGDQAFVTLSLETNNPAEGASHVLRLLEHFNKVGGKSADAESEYAVHNGLIHIPRIVPQKSVNQTLAARSKLPDKVTFTLGQAAPKPRINLTIQQPGLLDTLYYTEIPTPKPELQSGEVEIEVAAASLNFRDVMISLGQIPGDGLGLEGSGTVTRVGPDCKFLQPGDRVMYFIFSTGGCCGTYVRCDEASTRKIPREDISFLDAAAIPAVWATVVYAFDYVGRLRKGESVLIHAGAGAVGQAAIQLAQLREAEVFVTVGSEWKRELVKELYGLADDHIFNSRDSSFVGDVFHATANRGVDVVLNSLGGELLQHSWRCTAPFGRFIDIGKADILANNTLEMGHFLRNVTFAAVDVAGMYAENKPLMQLVLNDVFSLFAANPSLHNPKPLHAFAPSKIEDAMRALQGGKIAGKAVIDFQTSGDVVEYQPAQTPAYEFKAQATYVISGGLGGLGREIMRWMASRGARHFLVTSSRGVAGRADVIAFIKEMEAQGVVIHAPASDISNRAVLEATLEEASKTLPPIKGCIQAAMVLSDNMLSNMTVSQFHHALAPKYQGSWNLHELLPKDMDFMVFLSSMSGIIGNPAQANYAAGNTFEDALARHRAASGLKGVSFDLGLVLEAGWASDNFEDVTKSLRAGLGGLTQKQLMAILDVLCDPAYDCAGGAAQVVNIHDKPSKLYRMFQDGVLHWVGKPLFKNLLRLGQVELVNGTGGGSDGEATAVDYLALIRAAADAEEAGQIVTLALLGKLSKSLSVPAETLDVGKPAYVLGVDSLIAVELRYWFLKQFGVEVPVFVILKKQPTVDLCRHVAEQVIAAK</sequence>
<feature type="region of interest" description="C-terminal hotdog fold" evidence="8">
    <location>
        <begin position="1088"/>
        <end position="1245"/>
    </location>
</feature>
<evidence type="ECO:0000256" key="6">
    <source>
        <dbReference type="ARBA" id="ARBA00023268"/>
    </source>
</evidence>
<dbReference type="InterPro" id="IPR013154">
    <property type="entry name" value="ADH-like_N"/>
</dbReference>
<evidence type="ECO:0008006" key="14">
    <source>
        <dbReference type="Google" id="ProtNLM"/>
    </source>
</evidence>
<dbReference type="CDD" id="cd05195">
    <property type="entry name" value="enoyl_red"/>
    <property type="match status" value="1"/>
</dbReference>
<dbReference type="eggNOG" id="KOG1202">
    <property type="taxonomic scope" value="Eukaryota"/>
</dbReference>
<dbReference type="SUPFAM" id="SSF53335">
    <property type="entry name" value="S-adenosyl-L-methionine-dependent methyltransferases"/>
    <property type="match status" value="1"/>
</dbReference>
<dbReference type="Pfam" id="PF00107">
    <property type="entry name" value="ADH_zinc_N"/>
    <property type="match status" value="1"/>
</dbReference>
<dbReference type="InterPro" id="IPR049551">
    <property type="entry name" value="PKS_DH_C"/>
</dbReference>
<dbReference type="SUPFAM" id="SSF52151">
    <property type="entry name" value="FabD/lysophospholipase-like"/>
    <property type="match status" value="1"/>
</dbReference>
<dbReference type="SMART" id="SM00823">
    <property type="entry name" value="PKS_PP"/>
    <property type="match status" value="1"/>
</dbReference>
<dbReference type="SUPFAM" id="SSF50129">
    <property type="entry name" value="GroES-like"/>
    <property type="match status" value="1"/>
</dbReference>
<evidence type="ECO:0000313" key="12">
    <source>
        <dbReference type="EMBL" id="EOA83405.1"/>
    </source>
</evidence>
<dbReference type="InterPro" id="IPR014030">
    <property type="entry name" value="Ketoacyl_synth_N"/>
</dbReference>
<keyword evidence="6" id="KW-0511">Multifunctional enzyme</keyword>
<dbReference type="SMART" id="SM00826">
    <property type="entry name" value="PKS_DH"/>
    <property type="match status" value="1"/>
</dbReference>
<proteinExistence type="predicted"/>
<dbReference type="InterPro" id="IPR020806">
    <property type="entry name" value="PKS_PP-bd"/>
</dbReference>
<evidence type="ECO:0000313" key="13">
    <source>
        <dbReference type="Proteomes" id="UP000016935"/>
    </source>
</evidence>
<dbReference type="Gene3D" id="3.90.180.10">
    <property type="entry name" value="Medium-chain alcohol dehydrogenases, catalytic domain"/>
    <property type="match status" value="1"/>
</dbReference>
<reference evidence="12 13" key="2">
    <citation type="journal article" date="2013" name="PLoS Genet.">
        <title>Comparative genome structure, secondary metabolite, and effector coding capacity across Cochliobolus pathogens.</title>
        <authorList>
            <person name="Condon B.J."/>
            <person name="Leng Y."/>
            <person name="Wu D."/>
            <person name="Bushley K.E."/>
            <person name="Ohm R.A."/>
            <person name="Otillar R."/>
            <person name="Martin J."/>
            <person name="Schackwitz W."/>
            <person name="Grimwood J."/>
            <person name="MohdZainudin N."/>
            <person name="Xue C."/>
            <person name="Wang R."/>
            <person name="Manning V.A."/>
            <person name="Dhillon B."/>
            <person name="Tu Z.J."/>
            <person name="Steffenson B.J."/>
            <person name="Salamov A."/>
            <person name="Sun H."/>
            <person name="Lowry S."/>
            <person name="LaButti K."/>
            <person name="Han J."/>
            <person name="Copeland A."/>
            <person name="Lindquist E."/>
            <person name="Barry K."/>
            <person name="Schmutz J."/>
            <person name="Baker S.E."/>
            <person name="Ciuffetti L.M."/>
            <person name="Grigoriev I.V."/>
            <person name="Zhong S."/>
            <person name="Turgeon B.G."/>
        </authorList>
    </citation>
    <scope>NUCLEOTIDE SEQUENCE [LARGE SCALE GENOMIC DNA]</scope>
    <source>
        <strain evidence="13">28A</strain>
    </source>
</reference>
<dbReference type="Pfam" id="PF08242">
    <property type="entry name" value="Methyltransf_12"/>
    <property type="match status" value="1"/>
</dbReference>
<dbReference type="SUPFAM" id="SSF51735">
    <property type="entry name" value="NAD(P)-binding Rossmann-fold domains"/>
    <property type="match status" value="2"/>
</dbReference>
<dbReference type="Pfam" id="PF00109">
    <property type="entry name" value="ketoacyl-synt"/>
    <property type="match status" value="1"/>
</dbReference>
<dbReference type="InterPro" id="IPR049552">
    <property type="entry name" value="PKS_DH_N"/>
</dbReference>
<dbReference type="SUPFAM" id="SSF53901">
    <property type="entry name" value="Thiolase-like"/>
    <property type="match status" value="1"/>
</dbReference>
<dbReference type="Pfam" id="PF02801">
    <property type="entry name" value="Ketoacyl-synt_C"/>
    <property type="match status" value="1"/>
</dbReference>
<gene>
    <name evidence="12" type="ORF">SETTUDRAFT_93994</name>
</gene>
<keyword evidence="3" id="KW-0808">Transferase</keyword>
<dbReference type="CDD" id="cd02440">
    <property type="entry name" value="AdoMet_MTases"/>
    <property type="match status" value="1"/>
</dbReference>
<keyword evidence="4" id="KW-0521">NADP</keyword>
<dbReference type="InterPro" id="IPR016039">
    <property type="entry name" value="Thiolase-like"/>
</dbReference>
<keyword evidence="1" id="KW-0596">Phosphopantetheine</keyword>
<dbReference type="Proteomes" id="UP000016935">
    <property type="component" value="Unassembled WGS sequence"/>
</dbReference>
<dbReference type="Pfam" id="PF14765">
    <property type="entry name" value="PS-DH"/>
    <property type="match status" value="1"/>
</dbReference>
<evidence type="ECO:0000256" key="7">
    <source>
        <dbReference type="ARBA" id="ARBA00023315"/>
    </source>
</evidence>
<keyword evidence="7" id="KW-0012">Acyltransferase</keyword>
<dbReference type="SUPFAM" id="SSF47336">
    <property type="entry name" value="ACP-like"/>
    <property type="match status" value="1"/>
</dbReference>
<dbReference type="InterPro" id="IPR036736">
    <property type="entry name" value="ACP-like_sf"/>
</dbReference>
<feature type="domain" description="Carrier" evidence="9">
    <location>
        <begin position="2482"/>
        <end position="2563"/>
    </location>
</feature>
<accession>R0IDG7</accession>
<feature type="domain" description="Ketosynthase family 3 (KS3)" evidence="10">
    <location>
        <begin position="6"/>
        <end position="437"/>
    </location>
</feature>
<feature type="active site" description="Proton acceptor; for dehydratase activity" evidence="8">
    <location>
        <position position="957"/>
    </location>
</feature>
<dbReference type="Pfam" id="PF23114">
    <property type="entry name" value="NAD-bd_HRPKS_sdrA"/>
    <property type="match status" value="1"/>
</dbReference>
<protein>
    <recommendedName>
        <fullName evidence="14">Polyketide synthase</fullName>
    </recommendedName>
</protein>
<dbReference type="SMART" id="SM00825">
    <property type="entry name" value="PKS_KS"/>
    <property type="match status" value="1"/>
</dbReference>
<evidence type="ECO:0000256" key="2">
    <source>
        <dbReference type="ARBA" id="ARBA00022553"/>
    </source>
</evidence>
<dbReference type="Pfam" id="PF16197">
    <property type="entry name" value="KAsynt_C_assoc"/>
    <property type="match status" value="1"/>
</dbReference>
<evidence type="ECO:0000256" key="3">
    <source>
        <dbReference type="ARBA" id="ARBA00022679"/>
    </source>
</evidence>
<dbReference type="PROSITE" id="PS50075">
    <property type="entry name" value="CARRIER"/>
    <property type="match status" value="1"/>
</dbReference>
<dbReference type="InterPro" id="IPR014031">
    <property type="entry name" value="Ketoacyl_synth_C"/>
</dbReference>
<dbReference type="InterPro" id="IPR057326">
    <property type="entry name" value="KR_dom"/>
</dbReference>
<dbReference type="GO" id="GO:0006633">
    <property type="term" value="P:fatty acid biosynthetic process"/>
    <property type="evidence" value="ECO:0007669"/>
    <property type="project" value="InterPro"/>
</dbReference>
<dbReference type="CDD" id="cd00833">
    <property type="entry name" value="PKS"/>
    <property type="match status" value="1"/>
</dbReference>
<evidence type="ECO:0000256" key="8">
    <source>
        <dbReference type="PROSITE-ProRule" id="PRU01363"/>
    </source>
</evidence>
<organism evidence="12 13">
    <name type="scientific">Exserohilum turcicum (strain 28A)</name>
    <name type="common">Northern leaf blight fungus</name>
    <name type="synonym">Setosphaeria turcica</name>
    <dbReference type="NCBI Taxonomy" id="671987"/>
    <lineage>
        <taxon>Eukaryota</taxon>
        <taxon>Fungi</taxon>
        <taxon>Dikarya</taxon>
        <taxon>Ascomycota</taxon>
        <taxon>Pezizomycotina</taxon>
        <taxon>Dothideomycetes</taxon>
        <taxon>Pleosporomycetidae</taxon>
        <taxon>Pleosporales</taxon>
        <taxon>Pleosporineae</taxon>
        <taxon>Pleosporaceae</taxon>
        <taxon>Exserohilum</taxon>
    </lineage>
</organism>
<dbReference type="GO" id="GO:0004312">
    <property type="term" value="F:fatty acid synthase activity"/>
    <property type="evidence" value="ECO:0007669"/>
    <property type="project" value="TreeGrafter"/>
</dbReference>
<dbReference type="PROSITE" id="PS00606">
    <property type="entry name" value="KS3_1"/>
    <property type="match status" value="1"/>
</dbReference>
<dbReference type="SUPFAM" id="SSF55048">
    <property type="entry name" value="Probable ACP-binding domain of malonyl-CoA ACP transacylase"/>
    <property type="match status" value="1"/>
</dbReference>
<dbReference type="InterPro" id="IPR056501">
    <property type="entry name" value="NAD-bd_HRPKS_sdrA"/>
</dbReference>
<evidence type="ECO:0000259" key="11">
    <source>
        <dbReference type="PROSITE" id="PS52019"/>
    </source>
</evidence>
<feature type="domain" description="PKS/mFAS DH" evidence="11">
    <location>
        <begin position="925"/>
        <end position="1245"/>
    </location>
</feature>
<dbReference type="SMR" id="R0IDG7"/>
<dbReference type="EMBL" id="KB908833">
    <property type="protein sequence ID" value="EOA83405.1"/>
    <property type="molecule type" value="Genomic_DNA"/>
</dbReference>
<dbReference type="GO" id="GO:1901336">
    <property type="term" value="P:lactone biosynthetic process"/>
    <property type="evidence" value="ECO:0007669"/>
    <property type="project" value="UniProtKB-ARBA"/>
</dbReference>
<dbReference type="Pfam" id="PF00698">
    <property type="entry name" value="Acyl_transf_1"/>
    <property type="match status" value="1"/>
</dbReference>
<dbReference type="HOGENOM" id="CLU_000022_31_1_1"/>
<evidence type="ECO:0000256" key="1">
    <source>
        <dbReference type="ARBA" id="ARBA00022450"/>
    </source>
</evidence>
<name>R0IDG7_EXST2</name>
<dbReference type="Pfam" id="PF08659">
    <property type="entry name" value="KR"/>
    <property type="match status" value="1"/>
</dbReference>
<dbReference type="Gene3D" id="3.10.129.110">
    <property type="entry name" value="Polyketide synthase dehydratase"/>
    <property type="match status" value="1"/>
</dbReference>
<dbReference type="InterPro" id="IPR014043">
    <property type="entry name" value="Acyl_transferase_dom"/>
</dbReference>
<dbReference type="InterPro" id="IPR032821">
    <property type="entry name" value="PKS_assoc"/>
</dbReference>
<keyword evidence="2" id="KW-0597">Phosphoprotein</keyword>
<dbReference type="GeneID" id="19406072"/>
<keyword evidence="13" id="KW-1185">Reference proteome</keyword>
<dbReference type="InterPro" id="IPR049900">
    <property type="entry name" value="PKS_mFAS_DH"/>
</dbReference>
<reference evidence="12 13" key="1">
    <citation type="journal article" date="2012" name="PLoS Pathog.">
        <title>Diverse lifestyles and strategies of plant pathogenesis encoded in the genomes of eighteen Dothideomycetes fungi.</title>
        <authorList>
            <person name="Ohm R.A."/>
            <person name="Feau N."/>
            <person name="Henrissat B."/>
            <person name="Schoch C.L."/>
            <person name="Horwitz B.A."/>
            <person name="Barry K.W."/>
            <person name="Condon B.J."/>
            <person name="Copeland A.C."/>
            <person name="Dhillon B."/>
            <person name="Glaser F."/>
            <person name="Hesse C.N."/>
            <person name="Kosti I."/>
            <person name="LaButti K."/>
            <person name="Lindquist E.A."/>
            <person name="Lucas S."/>
            <person name="Salamov A.A."/>
            <person name="Bradshaw R.E."/>
            <person name="Ciuffetti L."/>
            <person name="Hamelin R.C."/>
            <person name="Kema G.H.J."/>
            <person name="Lawrence C."/>
            <person name="Scott J.A."/>
            <person name="Spatafora J.W."/>
            <person name="Turgeon B.G."/>
            <person name="de Wit P.J.G.M."/>
            <person name="Zhong S."/>
            <person name="Goodwin S.B."/>
            <person name="Grigoriev I.V."/>
        </authorList>
    </citation>
    <scope>NUCLEOTIDE SEQUENCE [LARGE SCALE GENOMIC DNA]</scope>
    <source>
        <strain evidence="13">28A</strain>
    </source>
</reference>
<dbReference type="InterPro" id="IPR020807">
    <property type="entry name" value="PKS_DH"/>
</dbReference>
<dbReference type="SMART" id="SM00829">
    <property type="entry name" value="PKS_ER"/>
    <property type="match status" value="1"/>
</dbReference>
<dbReference type="InterPro" id="IPR020841">
    <property type="entry name" value="PKS_Beta-ketoAc_synthase_dom"/>
</dbReference>
<dbReference type="InterPro" id="IPR016036">
    <property type="entry name" value="Malonyl_transacylase_ACP-bd"/>
</dbReference>
<feature type="active site" description="Proton donor; for dehydratase activity" evidence="8">
    <location>
        <position position="1155"/>
    </location>
</feature>
<dbReference type="Gene3D" id="3.40.366.10">
    <property type="entry name" value="Malonyl-Coenzyme A Acyl Carrier Protein, domain 2"/>
    <property type="match status" value="1"/>
</dbReference>
<dbReference type="Pfam" id="PF21089">
    <property type="entry name" value="PKS_DH_N"/>
    <property type="match status" value="1"/>
</dbReference>
<dbReference type="SMART" id="SM00827">
    <property type="entry name" value="PKS_AT"/>
    <property type="match status" value="1"/>
</dbReference>
<dbReference type="InterPro" id="IPR020843">
    <property type="entry name" value="ER"/>
</dbReference>
<evidence type="ECO:0000256" key="4">
    <source>
        <dbReference type="ARBA" id="ARBA00022857"/>
    </source>
</evidence>
<evidence type="ECO:0000256" key="5">
    <source>
        <dbReference type="ARBA" id="ARBA00023002"/>
    </source>
</evidence>
<dbReference type="GO" id="GO:0031177">
    <property type="term" value="F:phosphopantetheine binding"/>
    <property type="evidence" value="ECO:0007669"/>
    <property type="project" value="InterPro"/>
</dbReference>
<dbReference type="InterPro" id="IPR018201">
    <property type="entry name" value="Ketoacyl_synth_AS"/>
</dbReference>
<dbReference type="Gene3D" id="3.40.50.150">
    <property type="entry name" value="Vaccinia Virus protein VP39"/>
    <property type="match status" value="1"/>
</dbReference>
<keyword evidence="5" id="KW-0560">Oxidoreductase</keyword>
<dbReference type="InterPro" id="IPR011032">
    <property type="entry name" value="GroES-like_sf"/>
</dbReference>
<dbReference type="GO" id="GO:0044550">
    <property type="term" value="P:secondary metabolite biosynthetic process"/>
    <property type="evidence" value="ECO:0007669"/>
    <property type="project" value="UniProtKB-ARBA"/>
</dbReference>
<dbReference type="PROSITE" id="PS52004">
    <property type="entry name" value="KS3_2"/>
    <property type="match status" value="1"/>
</dbReference>
<dbReference type="InterPro" id="IPR029063">
    <property type="entry name" value="SAM-dependent_MTases_sf"/>
</dbReference>
<dbReference type="STRING" id="671987.R0IDG7"/>
<dbReference type="InterPro" id="IPR009081">
    <property type="entry name" value="PP-bd_ACP"/>
</dbReference>
<dbReference type="InterPro" id="IPR013968">
    <property type="entry name" value="PKS_KR"/>
</dbReference>
<dbReference type="InterPro" id="IPR016035">
    <property type="entry name" value="Acyl_Trfase/lysoPLipase"/>
</dbReference>
<dbReference type="PANTHER" id="PTHR43775:SF29">
    <property type="entry name" value="ASPERFURANONE POLYKETIDE SYNTHASE AFOG-RELATED"/>
    <property type="match status" value="1"/>
</dbReference>
<dbReference type="GO" id="GO:0004315">
    <property type="term" value="F:3-oxoacyl-[acyl-carrier-protein] synthase activity"/>
    <property type="evidence" value="ECO:0007669"/>
    <property type="project" value="InterPro"/>
</dbReference>
<dbReference type="PROSITE" id="PS52019">
    <property type="entry name" value="PKS_MFAS_DH"/>
    <property type="match status" value="1"/>
</dbReference>
<dbReference type="RefSeq" id="XP_008029128.1">
    <property type="nucleotide sequence ID" value="XM_008030937.1"/>
</dbReference>
<dbReference type="Gene3D" id="3.40.50.720">
    <property type="entry name" value="NAD(P)-binding Rossmann-like Domain"/>
    <property type="match status" value="2"/>
</dbReference>
<dbReference type="InterPro" id="IPR050091">
    <property type="entry name" value="PKS_NRPS_Biosynth_Enz"/>
</dbReference>
<dbReference type="GO" id="GO:0016491">
    <property type="term" value="F:oxidoreductase activity"/>
    <property type="evidence" value="ECO:0007669"/>
    <property type="project" value="UniProtKB-KW"/>
</dbReference>
<dbReference type="InterPro" id="IPR042104">
    <property type="entry name" value="PKS_dehydratase_sf"/>
</dbReference>
<dbReference type="OrthoDB" id="329835at2759"/>
<dbReference type="InterPro" id="IPR036291">
    <property type="entry name" value="NAD(P)-bd_dom_sf"/>
</dbReference>
<evidence type="ECO:0000259" key="9">
    <source>
        <dbReference type="PROSITE" id="PS50075"/>
    </source>
</evidence>
<dbReference type="Pfam" id="PF00550">
    <property type="entry name" value="PP-binding"/>
    <property type="match status" value="1"/>
</dbReference>